<dbReference type="EMBL" id="AFYV02003105">
    <property type="protein sequence ID" value="KFG56679.1"/>
    <property type="molecule type" value="Genomic_DNA"/>
</dbReference>
<name>A0A086LJ61_TOXGO</name>
<dbReference type="Pfam" id="PF02656">
    <property type="entry name" value="DUF202"/>
    <property type="match status" value="1"/>
</dbReference>
<dbReference type="Pfam" id="PF03105">
    <property type="entry name" value="SPX"/>
    <property type="match status" value="1"/>
</dbReference>
<keyword evidence="2" id="KW-0926">Vacuole</keyword>
<evidence type="ECO:0000313" key="10">
    <source>
        <dbReference type="Proteomes" id="UP000028834"/>
    </source>
</evidence>
<comment type="subcellular location">
    <subcellularLocation>
        <location evidence="1">Vacuole membrane</location>
        <topology evidence="1">Multi-pass membrane protein</topology>
    </subcellularLocation>
</comment>
<feature type="compositionally biased region" description="Basic and acidic residues" evidence="6">
    <location>
        <begin position="332"/>
        <end position="344"/>
    </location>
</feature>
<dbReference type="VEuPathDB" id="ToxoDB:TGRUB_298630"/>
<feature type="region of interest" description="Disordered" evidence="6">
    <location>
        <begin position="915"/>
        <end position="946"/>
    </location>
</feature>
<dbReference type="GO" id="GO:0006799">
    <property type="term" value="P:polyphosphate biosynthetic process"/>
    <property type="evidence" value="ECO:0007669"/>
    <property type="project" value="UniProtKB-ARBA"/>
</dbReference>
<feature type="compositionally biased region" description="Basic and acidic residues" evidence="6">
    <location>
        <begin position="197"/>
        <end position="220"/>
    </location>
</feature>
<evidence type="ECO:0000256" key="1">
    <source>
        <dbReference type="ARBA" id="ARBA00004128"/>
    </source>
</evidence>
<evidence type="ECO:0000256" key="5">
    <source>
        <dbReference type="ARBA" id="ARBA00023136"/>
    </source>
</evidence>
<evidence type="ECO:0000256" key="6">
    <source>
        <dbReference type="SAM" id="MobiDB-lite"/>
    </source>
</evidence>
<feature type="transmembrane region" description="Helical" evidence="7">
    <location>
        <begin position="1111"/>
        <end position="1132"/>
    </location>
</feature>
<evidence type="ECO:0000313" key="9">
    <source>
        <dbReference type="EMBL" id="KFG56679.1"/>
    </source>
</evidence>
<feature type="transmembrane region" description="Helical" evidence="7">
    <location>
        <begin position="1152"/>
        <end position="1173"/>
    </location>
</feature>
<dbReference type="Proteomes" id="UP000028834">
    <property type="component" value="Unassembled WGS sequence"/>
</dbReference>
<evidence type="ECO:0000256" key="2">
    <source>
        <dbReference type="ARBA" id="ARBA00022554"/>
    </source>
</evidence>
<evidence type="ECO:0000256" key="7">
    <source>
        <dbReference type="SAM" id="Phobius"/>
    </source>
</evidence>
<dbReference type="PROSITE" id="PS51382">
    <property type="entry name" value="SPX"/>
    <property type="match status" value="1"/>
</dbReference>
<evidence type="ECO:0000256" key="4">
    <source>
        <dbReference type="ARBA" id="ARBA00022989"/>
    </source>
</evidence>
<dbReference type="InterPro" id="IPR004331">
    <property type="entry name" value="SPX_dom"/>
</dbReference>
<evidence type="ECO:0000259" key="8">
    <source>
        <dbReference type="PROSITE" id="PS51382"/>
    </source>
</evidence>
<organism evidence="9 10">
    <name type="scientific">Toxoplasma gondii RUB</name>
    <dbReference type="NCBI Taxonomy" id="935652"/>
    <lineage>
        <taxon>Eukaryota</taxon>
        <taxon>Sar</taxon>
        <taxon>Alveolata</taxon>
        <taxon>Apicomplexa</taxon>
        <taxon>Conoidasida</taxon>
        <taxon>Coccidia</taxon>
        <taxon>Eucoccidiorida</taxon>
        <taxon>Eimeriorina</taxon>
        <taxon>Sarcocystidae</taxon>
        <taxon>Toxoplasma</taxon>
    </lineage>
</organism>
<comment type="caution">
    <text evidence="9">The sequence shown here is derived from an EMBL/GenBank/DDBJ whole genome shotgun (WGS) entry which is preliminary data.</text>
</comment>
<feature type="compositionally biased region" description="Basic and acidic residues" evidence="6">
    <location>
        <begin position="848"/>
        <end position="857"/>
    </location>
</feature>
<dbReference type="InterPro" id="IPR042267">
    <property type="entry name" value="VTC_sf"/>
</dbReference>
<feature type="domain" description="SPX" evidence="8">
    <location>
        <begin position="1"/>
        <end position="284"/>
    </location>
</feature>
<keyword evidence="4 7" id="KW-1133">Transmembrane helix</keyword>
<feature type="region of interest" description="Disordered" evidence="6">
    <location>
        <begin position="322"/>
        <end position="384"/>
    </location>
</feature>
<dbReference type="InterPro" id="IPR051572">
    <property type="entry name" value="VTC_Complex_Subunit"/>
</dbReference>
<dbReference type="PANTHER" id="PTHR46140:SF1">
    <property type="entry name" value="VACUOLAR TRANSPORTER CHAPERONE COMPLEX SUBUNIT 4-RELATED"/>
    <property type="match status" value="1"/>
</dbReference>
<feature type="compositionally biased region" description="Polar residues" evidence="6">
    <location>
        <begin position="915"/>
        <end position="938"/>
    </location>
</feature>
<feature type="compositionally biased region" description="Gly residues" evidence="6">
    <location>
        <begin position="632"/>
        <end position="641"/>
    </location>
</feature>
<dbReference type="PANTHER" id="PTHR46140">
    <property type="entry name" value="VACUOLAR TRANSPORTER CHAPERONE 1-RELATED"/>
    <property type="match status" value="1"/>
</dbReference>
<protein>
    <submittedName>
        <fullName evidence="9">Vacuolar transporter chaperone VTC2</fullName>
    </submittedName>
</protein>
<dbReference type="InterPro" id="IPR018966">
    <property type="entry name" value="VTC_domain"/>
</dbReference>
<keyword evidence="5 7" id="KW-0472">Membrane</keyword>
<feature type="compositionally biased region" description="Polar residues" evidence="6">
    <location>
        <begin position="859"/>
        <end position="871"/>
    </location>
</feature>
<accession>A0A086LJ61</accession>
<gene>
    <name evidence="9" type="ORF">TGRUB_298630</name>
</gene>
<dbReference type="OrthoDB" id="2243669at2759"/>
<feature type="region of interest" description="Disordered" evidence="6">
    <location>
        <begin position="611"/>
        <end position="645"/>
    </location>
</feature>
<dbReference type="Gene3D" id="3.20.100.30">
    <property type="entry name" value="VTC, catalytic tunnel domain"/>
    <property type="match status" value="1"/>
</dbReference>
<dbReference type="Pfam" id="PF09359">
    <property type="entry name" value="VTC"/>
    <property type="match status" value="1"/>
</dbReference>
<feature type="region of interest" description="Disordered" evidence="6">
    <location>
        <begin position="981"/>
        <end position="1004"/>
    </location>
</feature>
<dbReference type="InterPro" id="IPR003807">
    <property type="entry name" value="DUF202"/>
</dbReference>
<feature type="region of interest" description="Disordered" evidence="6">
    <location>
        <begin position="140"/>
        <end position="220"/>
    </location>
</feature>
<keyword evidence="3 7" id="KW-0812">Transmembrane</keyword>
<evidence type="ECO:0000256" key="3">
    <source>
        <dbReference type="ARBA" id="ARBA00022692"/>
    </source>
</evidence>
<sequence length="1308" mass="141484">MKFSKQLSAQADLRYLNEYISYKDLKKAIKVITGSDVQVCTVQDVVSNFRQTNALTGSLFRPPESRFQELLNHELDKINSFSKREVEAILDQLAVALVIMWRLHAALTLLRLAPNSPGYAEAQALLKRLEQREQEIRNALVVYPQKRGRTTEQDKAGSPSSNPRCRGVSDEPSSSSEERELGAEGDDFSSACGKTSSRGEGDAKRRQGHEDGGEGEQDDAKRSVAEALILLEKDVLEVEGVLEAQSQEIVFLDSFVRLNFTGFRKITKKYDKHNQSSAASWYMSRVVRQDFMNLNFTLLLTRLARCYVALRSLRRRLGEQQQQSLSISPADDPSKAASVKEDRSTVGSFSQSLGPEGARLSTYKRAGGSDEGEQRREPRFSLAARSRGSRDCREDIKVTKYLIAPDELMKVKVLILKHLPLLAAGGIPMDDSVLCPFENSSQAVAAEDFSAALEAAASLLRTSGTASDKREARQSLGGSRVPTWEVYLDNEEFTYYTNTRTRRDSPDSCRGVAPSRRVVRVRWQGLPSLNSAGRQVALELSRPDSSIADPQEDITTPLASNAPDVASSAFTVILRQKQLLQLLHGLITPSKLLDQLMDEMEASAAGVATGEGANATAASHRTGARGAANRGEGSGGGGGNRGSDDRAVALTKQKRKADMLQVLQTVWDAVQRRGVSPSVRTWFYRTEFMSEDGVAWISVDEDIRFSREMNRTPPANQWIRSETEALSTDDVHPFPWGLLDVSFLVPDNGVALPQHAVQQAKDFHPLVGRDDLEDFVADLRGLSTLTEVPGFSLFAHGTAYFYTPRLQALQARMSGYEQAVHLIPPWLQYTTNAEFDDDASQVFDEATEGGKAKKADRTSVGQSRLGRNQGDSAERGQRAGSPGGLSRPRVCHRGSVIDVVHQGTSASLVHDLQASAQVSPPTSSGVDQLGNSHRPSVSESRHPSAPALSVLASAPSLPMPAPPLLEVSPFQSGARGLLTQPLLDDGDRMAGERQSASRGGAPTPSQSWLLTGARYWRRYCNCFSLSGSAGRRRRSMSCLFPWSQRSSARRIHPVGPRSMVAGGVTSGPSVRVEPKTFFANERTLLQWMNTAVLIATISITLMNFGNPVGRIAGLLMSPVAVFFIGYSFWVYLRRARALERKEPIAYNDKLGPSILVVTLMLSLSAVIALNLLYHEGEAQLPITPQNSSTSTAPSLPPSPHALPLLSQLNVSHSQAAYKAPSAPNATVNAGGYSVADVPAPDFSLSHPATASAAAAALAAAEAAAAAGPVSFAGAPERAVHAHVTGAMTHAASAETAAAEGARVTAGAK</sequence>
<proteinExistence type="predicted"/>
<dbReference type="GO" id="GO:0005774">
    <property type="term" value="C:vacuolar membrane"/>
    <property type="evidence" value="ECO:0007669"/>
    <property type="project" value="UniProtKB-SubCell"/>
</dbReference>
<feature type="region of interest" description="Disordered" evidence="6">
    <location>
        <begin position="846"/>
        <end position="890"/>
    </location>
</feature>
<dbReference type="CDD" id="cd14447">
    <property type="entry name" value="SPX"/>
    <property type="match status" value="1"/>
</dbReference>
<reference evidence="9 10" key="1">
    <citation type="submission" date="2014-05" db="EMBL/GenBank/DDBJ databases">
        <authorList>
            <person name="Sibley D."/>
            <person name="Venepally P."/>
            <person name="Karamycheva S."/>
            <person name="Hadjithomas M."/>
            <person name="Khan A."/>
            <person name="Brunk B."/>
            <person name="Roos D."/>
            <person name="Caler E."/>
            <person name="Lorenzi H."/>
        </authorList>
    </citation>
    <scope>NUCLEOTIDE SEQUENCE [LARGE SCALE GENOMIC DNA]</scope>
    <source>
        <strain evidence="9 10">RUB</strain>
    </source>
</reference>